<comment type="caution">
    <text evidence="1">The sequence shown here is derived from an EMBL/GenBank/DDBJ whole genome shotgun (WGS) entry which is preliminary data.</text>
</comment>
<dbReference type="InterPro" id="IPR010985">
    <property type="entry name" value="Ribbon_hlx_hlx"/>
</dbReference>
<evidence type="ECO:0000313" key="2">
    <source>
        <dbReference type="Proteomes" id="UP000253495"/>
    </source>
</evidence>
<dbReference type="EMBL" id="QPJC01000001">
    <property type="protein sequence ID" value="RCW46824.1"/>
    <property type="molecule type" value="Genomic_DNA"/>
</dbReference>
<sequence>MNGSLSGVSTEVLQVRDVPTEDVEVLRARAASRNMSLSSYLRELIHEDTSRPTMADVLGRIADRGNIEASGDDIRAFIEDGRR</sequence>
<name>A0A368W0S6_9ACTN</name>
<dbReference type="GO" id="GO:0006355">
    <property type="term" value="P:regulation of DNA-templated transcription"/>
    <property type="evidence" value="ECO:0007669"/>
    <property type="project" value="InterPro"/>
</dbReference>
<dbReference type="Proteomes" id="UP000253495">
    <property type="component" value="Unassembled WGS sequence"/>
</dbReference>
<protein>
    <recommendedName>
        <fullName evidence="3">Ribbon-helix-helix CopG family protein</fullName>
    </recommendedName>
</protein>
<evidence type="ECO:0008006" key="3">
    <source>
        <dbReference type="Google" id="ProtNLM"/>
    </source>
</evidence>
<gene>
    <name evidence="1" type="ORF">DFQ14_101163</name>
</gene>
<proteinExistence type="predicted"/>
<reference evidence="1 2" key="1">
    <citation type="submission" date="2018-07" db="EMBL/GenBank/DDBJ databases">
        <title>Genomic Encyclopedia of Type Strains, Phase III (KMG-III): the genomes of soil and plant-associated and newly described type strains.</title>
        <authorList>
            <person name="Whitman W."/>
        </authorList>
    </citation>
    <scope>NUCLEOTIDE SEQUENCE [LARGE SCALE GENOMIC DNA]</scope>
    <source>
        <strain evidence="1 2">CECT 8575</strain>
    </source>
</reference>
<keyword evidence="2" id="KW-1185">Reference proteome</keyword>
<organism evidence="1 2">
    <name type="scientific">Halopolyspora algeriensis</name>
    <dbReference type="NCBI Taxonomy" id="1500506"/>
    <lineage>
        <taxon>Bacteria</taxon>
        <taxon>Bacillati</taxon>
        <taxon>Actinomycetota</taxon>
        <taxon>Actinomycetes</taxon>
        <taxon>Actinomycetes incertae sedis</taxon>
        <taxon>Halopolyspora</taxon>
    </lineage>
</organism>
<dbReference type="OrthoDB" id="4871949at2"/>
<dbReference type="AlphaFoldDB" id="A0A368W0S6"/>
<evidence type="ECO:0000313" key="1">
    <source>
        <dbReference type="EMBL" id="RCW46824.1"/>
    </source>
</evidence>
<accession>A0A368W0S6</accession>
<dbReference type="SUPFAM" id="SSF47598">
    <property type="entry name" value="Ribbon-helix-helix"/>
    <property type="match status" value="1"/>
</dbReference>